<sequence length="73" mass="8170">MIPSPLAMRSSIARVVFVSARSIWPRYFASMPARSARAAWVSPSLFLSLRTLSPSLRWMSVSLDLLVMEAKNT</sequence>
<accession>A0A1F6D1M7</accession>
<dbReference type="Proteomes" id="UP000178606">
    <property type="component" value="Unassembled WGS sequence"/>
</dbReference>
<proteinExistence type="predicted"/>
<dbReference type="EMBL" id="MFKF01000085">
    <property type="protein sequence ID" value="OGG55267.1"/>
    <property type="molecule type" value="Genomic_DNA"/>
</dbReference>
<dbReference type="AlphaFoldDB" id="A0A1F6D1M7"/>
<name>A0A1F6D1M7_HANXR</name>
<evidence type="ECO:0000313" key="1">
    <source>
        <dbReference type="EMBL" id="OGG55267.1"/>
    </source>
</evidence>
<gene>
    <name evidence="1" type="ORF">A3F84_11070</name>
</gene>
<evidence type="ECO:0000313" key="2">
    <source>
        <dbReference type="Proteomes" id="UP000178606"/>
    </source>
</evidence>
<protein>
    <submittedName>
        <fullName evidence="1">Uncharacterized protein</fullName>
    </submittedName>
</protein>
<organism evidence="1 2">
    <name type="scientific">Handelsmanbacteria sp. (strain RIFCSPLOWO2_12_FULL_64_10)</name>
    <dbReference type="NCBI Taxonomy" id="1817868"/>
    <lineage>
        <taxon>Bacteria</taxon>
        <taxon>Candidatus Handelsmaniibacteriota</taxon>
    </lineage>
</organism>
<comment type="caution">
    <text evidence="1">The sequence shown here is derived from an EMBL/GenBank/DDBJ whole genome shotgun (WGS) entry which is preliminary data.</text>
</comment>
<reference evidence="1 2" key="1">
    <citation type="journal article" date="2016" name="Nat. Commun.">
        <title>Thousands of microbial genomes shed light on interconnected biogeochemical processes in an aquifer system.</title>
        <authorList>
            <person name="Anantharaman K."/>
            <person name="Brown C.T."/>
            <person name="Hug L.A."/>
            <person name="Sharon I."/>
            <person name="Castelle C.J."/>
            <person name="Probst A.J."/>
            <person name="Thomas B.C."/>
            <person name="Singh A."/>
            <person name="Wilkins M.J."/>
            <person name="Karaoz U."/>
            <person name="Brodie E.L."/>
            <person name="Williams K.H."/>
            <person name="Hubbard S.S."/>
            <person name="Banfield J.F."/>
        </authorList>
    </citation>
    <scope>NUCLEOTIDE SEQUENCE [LARGE SCALE GENOMIC DNA]</scope>
    <source>
        <strain evidence="2">RIFCSPLOWO2_12_FULL_64_10</strain>
    </source>
</reference>